<dbReference type="EMBL" id="VSSQ01000310">
    <property type="protein sequence ID" value="MPL90663.1"/>
    <property type="molecule type" value="Genomic_DNA"/>
</dbReference>
<sequence>MPQMTYPNQRMIKIHRESAKTDFLGIKNENWQAASRDLGAHALQLYLYLAANANNYTLALSPAAIRQDIGMARSTYHDQFHKLVDRGYLVPAHGNTFEFFEIPQARDGTKEENKELPAGFSFENDTIAEQAMPQTVNVVLPEDIEINNTDISTNRAINNGEIKIEEETVIAIPEVKEIIIKPPEARTKEQDRLKSIRESVQTSTFSF</sequence>
<protein>
    <recommendedName>
        <fullName evidence="2">Helix-turn-helix domain-containing protein</fullName>
    </recommendedName>
</protein>
<accession>A0A644VJ81</accession>
<comment type="caution">
    <text evidence="1">The sequence shown here is derived from an EMBL/GenBank/DDBJ whole genome shotgun (WGS) entry which is preliminary data.</text>
</comment>
<evidence type="ECO:0000313" key="1">
    <source>
        <dbReference type="EMBL" id="MPL90663.1"/>
    </source>
</evidence>
<organism evidence="1">
    <name type="scientific">bioreactor metagenome</name>
    <dbReference type="NCBI Taxonomy" id="1076179"/>
    <lineage>
        <taxon>unclassified sequences</taxon>
        <taxon>metagenomes</taxon>
        <taxon>ecological metagenomes</taxon>
    </lineage>
</organism>
<name>A0A644VJ81_9ZZZZ</name>
<gene>
    <name evidence="1" type="ORF">SDC9_36717</name>
</gene>
<evidence type="ECO:0008006" key="2">
    <source>
        <dbReference type="Google" id="ProtNLM"/>
    </source>
</evidence>
<reference evidence="1" key="1">
    <citation type="submission" date="2019-08" db="EMBL/GenBank/DDBJ databases">
        <authorList>
            <person name="Kucharzyk K."/>
            <person name="Murdoch R.W."/>
            <person name="Higgins S."/>
            <person name="Loffler F."/>
        </authorList>
    </citation>
    <scope>NUCLEOTIDE SEQUENCE</scope>
</reference>
<proteinExistence type="predicted"/>
<dbReference type="AlphaFoldDB" id="A0A644VJ81"/>